<feature type="transmembrane region" description="Helical" evidence="7">
    <location>
        <begin position="207"/>
        <end position="229"/>
    </location>
</feature>
<feature type="transmembrane region" description="Helical" evidence="7">
    <location>
        <begin position="273"/>
        <end position="293"/>
    </location>
</feature>
<evidence type="ECO:0000256" key="4">
    <source>
        <dbReference type="ARBA" id="ARBA00022692"/>
    </source>
</evidence>
<dbReference type="InterPro" id="IPR020846">
    <property type="entry name" value="MFS_dom"/>
</dbReference>
<dbReference type="PANTHER" id="PTHR43124">
    <property type="entry name" value="PURINE EFFLUX PUMP PBUE"/>
    <property type="match status" value="1"/>
</dbReference>
<dbReference type="PROSITE" id="PS50850">
    <property type="entry name" value="MFS"/>
    <property type="match status" value="1"/>
</dbReference>
<keyword evidence="10" id="KW-1185">Reference proteome</keyword>
<dbReference type="EMBL" id="JAGGKP010000001">
    <property type="protein sequence ID" value="MBP1935982.1"/>
    <property type="molecule type" value="Genomic_DNA"/>
</dbReference>
<feature type="transmembrane region" description="Helical" evidence="7">
    <location>
        <begin position="329"/>
        <end position="351"/>
    </location>
</feature>
<evidence type="ECO:0000256" key="6">
    <source>
        <dbReference type="ARBA" id="ARBA00023136"/>
    </source>
</evidence>
<accession>A0ABS4H0T9</accession>
<feature type="transmembrane region" description="Helical" evidence="7">
    <location>
        <begin position="98"/>
        <end position="119"/>
    </location>
</feature>
<dbReference type="SUPFAM" id="SSF103473">
    <property type="entry name" value="MFS general substrate transporter"/>
    <property type="match status" value="1"/>
</dbReference>
<feature type="transmembrane region" description="Helical" evidence="7">
    <location>
        <begin position="70"/>
        <end position="92"/>
    </location>
</feature>
<feature type="transmembrane region" description="Helical" evidence="7">
    <location>
        <begin position="299"/>
        <end position="317"/>
    </location>
</feature>
<feature type="transmembrane region" description="Helical" evidence="7">
    <location>
        <begin position="241"/>
        <end position="266"/>
    </location>
</feature>
<dbReference type="InterPro" id="IPR011701">
    <property type="entry name" value="MFS"/>
</dbReference>
<organism evidence="9 10">
    <name type="scientific">Paenibacillus sediminis</name>
    <dbReference type="NCBI Taxonomy" id="664909"/>
    <lineage>
        <taxon>Bacteria</taxon>
        <taxon>Bacillati</taxon>
        <taxon>Bacillota</taxon>
        <taxon>Bacilli</taxon>
        <taxon>Bacillales</taxon>
        <taxon>Paenibacillaceae</taxon>
        <taxon>Paenibacillus</taxon>
    </lineage>
</organism>
<comment type="subcellular location">
    <subcellularLocation>
        <location evidence="1">Cell membrane</location>
        <topology evidence="1">Multi-pass membrane protein</topology>
    </subcellularLocation>
</comment>
<dbReference type="CDD" id="cd17324">
    <property type="entry name" value="MFS_NepI_like"/>
    <property type="match status" value="1"/>
</dbReference>
<proteinExistence type="predicted"/>
<dbReference type="Gene3D" id="1.20.1250.20">
    <property type="entry name" value="MFS general substrate transporter like domains"/>
    <property type="match status" value="1"/>
</dbReference>
<comment type="caution">
    <text evidence="9">The sequence shown here is derived from an EMBL/GenBank/DDBJ whole genome shotgun (WGS) entry which is preliminary data.</text>
</comment>
<evidence type="ECO:0000256" key="1">
    <source>
        <dbReference type="ARBA" id="ARBA00004651"/>
    </source>
</evidence>
<evidence type="ECO:0000313" key="10">
    <source>
        <dbReference type="Proteomes" id="UP001519273"/>
    </source>
</evidence>
<sequence length="388" mass="42750">MKKIFLLFFFIMFVIGTDSFILSPLLPLLQKQFHVDTGISGWMVSSYAVGYALFALIAGPLSDLLNRKKVMLWGMLAFSVSTMLCGTVHSFWNMNVFRFAAGVSAAFVTPQVWASIPILVPKEKILRGMGIATAGLSISQMLGLPIGSYLASIHWSVPFFCIGSVSIILSIIIFLLFPDIVPNRQTTQSFTLLKQYSRLLNRNMSRLAFLGYFIFQLGNFGAFSFLGTWLSDQHHLTISQIGNVMLFLGLGNTVGSLGGSTIVHYLGKKRTMYIGICLSILLYIALPYVPSTAYIKADLMAIFIIWGTLFPLMMSLLQTLSDTSRGTIAALANALMYSGTTFGAALAGILYTNMNSFISISLFASICFFVFICLFATSGIMRSYKITR</sequence>
<feature type="transmembrane region" description="Helical" evidence="7">
    <location>
        <begin position="39"/>
        <end position="58"/>
    </location>
</feature>
<reference evidence="9 10" key="1">
    <citation type="submission" date="2021-03" db="EMBL/GenBank/DDBJ databases">
        <title>Genomic Encyclopedia of Type Strains, Phase IV (KMG-IV): sequencing the most valuable type-strain genomes for metagenomic binning, comparative biology and taxonomic classification.</title>
        <authorList>
            <person name="Goeker M."/>
        </authorList>
    </citation>
    <scope>NUCLEOTIDE SEQUENCE [LARGE SCALE GENOMIC DNA]</scope>
    <source>
        <strain evidence="9 10">DSM 23491</strain>
    </source>
</reference>
<feature type="transmembrane region" description="Helical" evidence="7">
    <location>
        <begin position="157"/>
        <end position="177"/>
    </location>
</feature>
<evidence type="ECO:0000256" key="5">
    <source>
        <dbReference type="ARBA" id="ARBA00022989"/>
    </source>
</evidence>
<dbReference type="RefSeq" id="WP_209845713.1">
    <property type="nucleotide sequence ID" value="NZ_CBCRVE010000001.1"/>
</dbReference>
<keyword evidence="3" id="KW-1003">Cell membrane</keyword>
<protein>
    <submittedName>
        <fullName evidence="9">MFS family arabinose efflux permease</fullName>
    </submittedName>
</protein>
<dbReference type="PANTHER" id="PTHR43124:SF3">
    <property type="entry name" value="CHLORAMPHENICOL EFFLUX PUMP RV0191"/>
    <property type="match status" value="1"/>
</dbReference>
<keyword evidence="5 7" id="KW-1133">Transmembrane helix</keyword>
<evidence type="ECO:0000259" key="8">
    <source>
        <dbReference type="PROSITE" id="PS50850"/>
    </source>
</evidence>
<keyword evidence="6 7" id="KW-0472">Membrane</keyword>
<evidence type="ECO:0000256" key="7">
    <source>
        <dbReference type="SAM" id="Phobius"/>
    </source>
</evidence>
<name>A0ABS4H0T9_9BACL</name>
<dbReference type="InterPro" id="IPR036259">
    <property type="entry name" value="MFS_trans_sf"/>
</dbReference>
<keyword evidence="2" id="KW-0813">Transport</keyword>
<dbReference type="Proteomes" id="UP001519273">
    <property type="component" value="Unassembled WGS sequence"/>
</dbReference>
<keyword evidence="4 7" id="KW-0812">Transmembrane</keyword>
<evidence type="ECO:0000256" key="3">
    <source>
        <dbReference type="ARBA" id="ARBA00022475"/>
    </source>
</evidence>
<feature type="transmembrane region" description="Helical" evidence="7">
    <location>
        <begin position="357"/>
        <end position="381"/>
    </location>
</feature>
<dbReference type="InterPro" id="IPR050189">
    <property type="entry name" value="MFS_Efflux_Transporters"/>
</dbReference>
<evidence type="ECO:0000313" key="9">
    <source>
        <dbReference type="EMBL" id="MBP1935982.1"/>
    </source>
</evidence>
<dbReference type="Pfam" id="PF07690">
    <property type="entry name" value="MFS_1"/>
    <property type="match status" value="1"/>
</dbReference>
<gene>
    <name evidence="9" type="ORF">J2Z20_000843</name>
</gene>
<feature type="domain" description="Major facilitator superfamily (MFS) profile" evidence="8">
    <location>
        <begin position="4"/>
        <end position="379"/>
    </location>
</feature>
<evidence type="ECO:0000256" key="2">
    <source>
        <dbReference type="ARBA" id="ARBA00022448"/>
    </source>
</evidence>